<evidence type="ECO:0000313" key="3">
    <source>
        <dbReference type="EMBL" id="EGD22654.1"/>
    </source>
</evidence>
<name>E9T523_RHOHA</name>
<dbReference type="SUPFAM" id="SSF53850">
    <property type="entry name" value="Periplasmic binding protein-like II"/>
    <property type="match status" value="1"/>
</dbReference>
<keyword evidence="1" id="KW-0732">Signal</keyword>
<keyword evidence="4" id="KW-1185">Reference proteome</keyword>
<evidence type="ECO:0000313" key="4">
    <source>
        <dbReference type="Proteomes" id="UP000004245"/>
    </source>
</evidence>
<dbReference type="Pfam" id="PF00497">
    <property type="entry name" value="SBP_bac_3"/>
    <property type="match status" value="1"/>
</dbReference>
<dbReference type="HOGENOM" id="CLU_019602_18_3_11"/>
<dbReference type="AlphaFoldDB" id="E9T523"/>
<dbReference type="SMART" id="SM00062">
    <property type="entry name" value="PBPb"/>
    <property type="match status" value="1"/>
</dbReference>
<reference evidence="3" key="1">
    <citation type="submission" date="2011-01" db="EMBL/GenBank/DDBJ databases">
        <authorList>
            <person name="Muzny D."/>
            <person name="Qin X."/>
            <person name="Buhay C."/>
            <person name="Dugan-Rocha S."/>
            <person name="Ding Y."/>
            <person name="Chen G."/>
            <person name="Hawes A."/>
            <person name="Holder M."/>
            <person name="Jhangiani S."/>
            <person name="Johnson A."/>
            <person name="Khan Z."/>
            <person name="Li Z."/>
            <person name="Liu W."/>
            <person name="Liu X."/>
            <person name="Perez L."/>
            <person name="Shen H."/>
            <person name="Wang Q."/>
            <person name="Watt J."/>
            <person name="Xi L."/>
            <person name="Xin Y."/>
            <person name="Zhou J."/>
            <person name="Deng J."/>
            <person name="Jiang H."/>
            <person name="Liu Y."/>
            <person name="Qu J."/>
            <person name="Song X.-Z."/>
            <person name="Zhang L."/>
            <person name="Villasana D."/>
            <person name="Johnson A."/>
            <person name="Liu J."/>
            <person name="Liyanage D."/>
            <person name="Lorensuhewa L."/>
            <person name="Robinson T."/>
            <person name="Song A."/>
            <person name="Song B.-B."/>
            <person name="Dinh H."/>
            <person name="Thornton R."/>
            <person name="Coyle M."/>
            <person name="Francisco L."/>
            <person name="Jackson L."/>
            <person name="Javaid M."/>
            <person name="Korchina V."/>
            <person name="Kovar C."/>
            <person name="Mata R."/>
            <person name="Mathew T."/>
            <person name="Ngo R."/>
            <person name="Nguyen L."/>
            <person name="Nguyen N."/>
            <person name="Okwuonu G."/>
            <person name="Ongeri F."/>
            <person name="Pham C."/>
            <person name="Simmons D."/>
            <person name="Wilczek-Boney K."/>
            <person name="Hale W."/>
            <person name="Jakkamsetti A."/>
            <person name="Pham P."/>
            <person name="Ruth R."/>
            <person name="San Lucas F."/>
            <person name="Warren J."/>
            <person name="Zhang J."/>
            <person name="Zhao Z."/>
            <person name="Zhou C."/>
            <person name="Zhu D."/>
            <person name="Lee S."/>
            <person name="Bess C."/>
            <person name="Blankenburg K."/>
            <person name="Forbes L."/>
            <person name="Fu Q."/>
            <person name="Gubbala S."/>
            <person name="Hirani K."/>
            <person name="Jayaseelan J.C."/>
            <person name="Lara F."/>
            <person name="Munidasa M."/>
            <person name="Palculict T."/>
            <person name="Patil S."/>
            <person name="Pu L.-L."/>
            <person name="Saada N."/>
            <person name="Tang L."/>
            <person name="Weissenberger G."/>
            <person name="Zhu Y."/>
            <person name="Hemphill L."/>
            <person name="Shang Y."/>
            <person name="Youmans B."/>
            <person name="Ayvaz T."/>
            <person name="Ross M."/>
            <person name="Santibanez J."/>
            <person name="Aqrawi P."/>
            <person name="Gross S."/>
            <person name="Joshi V."/>
            <person name="Fowler G."/>
            <person name="Nazareth L."/>
            <person name="Reid J."/>
            <person name="Worley K."/>
            <person name="Petrosino J."/>
            <person name="Highlander S."/>
            <person name="Gibbs R."/>
        </authorList>
    </citation>
    <scope>NUCLEOTIDE SEQUENCE [LARGE SCALE GENOMIC DNA]</scope>
    <source>
        <strain evidence="3">ATCC 33707</strain>
    </source>
</reference>
<evidence type="ECO:0000259" key="2">
    <source>
        <dbReference type="SMART" id="SM00062"/>
    </source>
</evidence>
<protein>
    <submittedName>
        <fullName evidence="3">ABC transporter, substrate-binding protein, family 3</fullName>
    </submittedName>
</protein>
<gene>
    <name evidence="3" type="ORF">HMPREF0724_13651</name>
</gene>
<dbReference type="InterPro" id="IPR001638">
    <property type="entry name" value="Solute-binding_3/MltF_N"/>
</dbReference>
<dbReference type="STRING" id="43767.A6I91_12485"/>
<dbReference type="PANTHER" id="PTHR35936">
    <property type="entry name" value="MEMBRANE-BOUND LYTIC MUREIN TRANSGLYCOSYLASE F"/>
    <property type="match status" value="1"/>
</dbReference>
<comment type="caution">
    <text evidence="3">The sequence shown here is derived from an EMBL/GenBank/DDBJ whole genome shotgun (WGS) entry which is preliminary data.</text>
</comment>
<dbReference type="CDD" id="cd13530">
    <property type="entry name" value="PBP2_peptides_like"/>
    <property type="match status" value="1"/>
</dbReference>
<sequence>MVRVGIGHLPSQIRTLCARTHLFLSHSGREGKMTAVLTPRRRSAVLASICLAVVPATACTIADPADAADTSAASADAASRSVACGPGGGLTWAPDVLTIATDDPAHAPWVIDNDPANGLGYEGAVARAVSERLGYAPDQVRFSRVAFDDALAPGPKNFDFDINQFTIAADRRDSVDFSAPYYPVAQSVVALSTNPAARSRSLADLTELRLGAQRNSTSLAAIEGTIRPGRTPTAFDSTDTAKAALLAGEVDAIVVDLPTGFHITEEQIPGSVIVGQFPRPNDLTEFYGVVLEKDSPLTGCVSAALDGLYDDGTLDALIARWLTDSAGARVLQ</sequence>
<evidence type="ECO:0000256" key="1">
    <source>
        <dbReference type="ARBA" id="ARBA00022729"/>
    </source>
</evidence>
<dbReference type="Gene3D" id="3.40.190.10">
    <property type="entry name" value="Periplasmic binding protein-like II"/>
    <property type="match status" value="2"/>
</dbReference>
<accession>E9T523</accession>
<dbReference type="PANTHER" id="PTHR35936:SF19">
    <property type="entry name" value="AMINO-ACID-BINDING PROTEIN YXEM-RELATED"/>
    <property type="match status" value="1"/>
</dbReference>
<dbReference type="EMBL" id="ADNW02000017">
    <property type="protein sequence ID" value="EGD22654.1"/>
    <property type="molecule type" value="Genomic_DNA"/>
</dbReference>
<feature type="domain" description="Solute-binding protein family 3/N-terminal" evidence="2">
    <location>
        <begin position="96"/>
        <end position="325"/>
    </location>
</feature>
<organism evidence="3 4">
    <name type="scientific">Prescottella equi ATCC 33707</name>
    <dbReference type="NCBI Taxonomy" id="525370"/>
    <lineage>
        <taxon>Bacteria</taxon>
        <taxon>Bacillati</taxon>
        <taxon>Actinomycetota</taxon>
        <taxon>Actinomycetes</taxon>
        <taxon>Mycobacteriales</taxon>
        <taxon>Nocardiaceae</taxon>
        <taxon>Prescottella</taxon>
    </lineage>
</organism>
<dbReference type="Proteomes" id="UP000004245">
    <property type="component" value="Unassembled WGS sequence"/>
</dbReference>
<proteinExistence type="predicted"/>